<protein>
    <recommendedName>
        <fullName evidence="2">Heterokaryon incompatibility domain-containing protein</fullName>
    </recommendedName>
</protein>
<feature type="compositionally biased region" description="Basic and acidic residues" evidence="1">
    <location>
        <begin position="12"/>
        <end position="21"/>
    </location>
</feature>
<dbReference type="AlphaFoldDB" id="A0A9P3CST2"/>
<dbReference type="InterPro" id="IPR052895">
    <property type="entry name" value="HetReg/Transcr_Mod"/>
</dbReference>
<evidence type="ECO:0000313" key="4">
    <source>
        <dbReference type="Proteomes" id="UP000825890"/>
    </source>
</evidence>
<dbReference type="InterPro" id="IPR010730">
    <property type="entry name" value="HET"/>
</dbReference>
<sequence length="650" mass="74148">MSLHIGEQDAAELDHDRERGDAVTTSPEHADPYIYEPLPGDRWIRVLVLEPAPELDCPLVARLEVLHLGPALPMKPISLRRYGKAMESSYEAIYPSRYEPTDDEKQQHEAHVSLVNARRLPYTAVSYSWAMDDGDDSLCRVLTLHGKQVSITQNLSEGLRRIRYEHDSQRLWVDALCIDQQNTTERSAQVAMMADIFELAERCIVWLGEDLVRDNDLAVWQLSHCLVPNDNPEAFDRLFGHRNGNAAIVVLNSLMAVDDSQCTMQACSERHTRIDDADLAGELFYVDVGEKEFSDKTLKEFWLYLLAAPPETVARKLSGIGMWMQRRYWKRRWIVQESASRTRSSGATDYCWAEFSVSHIGMQNMLQLLASIADSIQIFLRRTGLFTRDVTDALSIKQAGVDPRDDLCDHLCIYASMQCSDERDYLYSLVTLDPSYGVQVDYTLSMREVCIEFSRLMVRKGEFRRLLGACDSQRENFPTVQPALDLPSWVLDLRLYCDFTHRYGNTAAHEVVCTSSQLSLELHLVGSAVGFEKLPGKWPRAGPRSCLAFKPHGLDFTSMWRGRWGRPPTLLVNFEFNDHSAEIADTLYCDDAKLPWKELLLLRPVNTELSMYRLIKFEALSGVYSADGKEIVDWSAYTPRKDSLKTLHIV</sequence>
<evidence type="ECO:0000256" key="1">
    <source>
        <dbReference type="SAM" id="MobiDB-lite"/>
    </source>
</evidence>
<dbReference type="RefSeq" id="XP_044662463.1">
    <property type="nucleotide sequence ID" value="XM_044806528.1"/>
</dbReference>
<keyword evidence="4" id="KW-1185">Reference proteome</keyword>
<dbReference type="PANTHER" id="PTHR24148:SF73">
    <property type="entry name" value="HET DOMAIN PROTEIN (AFU_ORTHOLOGUE AFUA_8G01020)"/>
    <property type="match status" value="1"/>
</dbReference>
<dbReference type="OrthoDB" id="3648367at2759"/>
<evidence type="ECO:0000259" key="2">
    <source>
        <dbReference type="Pfam" id="PF06985"/>
    </source>
</evidence>
<feature type="region of interest" description="Disordered" evidence="1">
    <location>
        <begin position="1"/>
        <end position="32"/>
    </location>
</feature>
<dbReference type="EMBL" id="BOLY01000007">
    <property type="protein sequence ID" value="GIZ47976.1"/>
    <property type="molecule type" value="Genomic_DNA"/>
</dbReference>
<name>A0A9P3CST2_9PEZI</name>
<dbReference type="Proteomes" id="UP000825890">
    <property type="component" value="Unassembled WGS sequence"/>
</dbReference>
<comment type="caution">
    <text evidence="3">The sequence shown here is derived from an EMBL/GenBank/DDBJ whole genome shotgun (WGS) entry which is preliminary data.</text>
</comment>
<dbReference type="GeneID" id="68296626"/>
<feature type="domain" description="Heterokaryon incompatibility" evidence="2">
    <location>
        <begin position="122"/>
        <end position="337"/>
    </location>
</feature>
<dbReference type="Pfam" id="PF06985">
    <property type="entry name" value="HET"/>
    <property type="match status" value="1"/>
</dbReference>
<accession>A0A9P3CST2</accession>
<dbReference type="PANTHER" id="PTHR24148">
    <property type="entry name" value="ANKYRIN REPEAT DOMAIN-CONTAINING PROTEIN 39 HOMOLOG-RELATED"/>
    <property type="match status" value="1"/>
</dbReference>
<gene>
    <name evidence="3" type="ORF">CKM354_001105100</name>
</gene>
<evidence type="ECO:0000313" key="3">
    <source>
        <dbReference type="EMBL" id="GIZ47976.1"/>
    </source>
</evidence>
<reference evidence="3 4" key="1">
    <citation type="submission" date="2021-01" db="EMBL/GenBank/DDBJ databases">
        <title>Cercospora kikuchii MAFF 305040 whole genome shotgun sequence.</title>
        <authorList>
            <person name="Kashiwa T."/>
            <person name="Suzuki T."/>
        </authorList>
    </citation>
    <scope>NUCLEOTIDE SEQUENCE [LARGE SCALE GENOMIC DNA]</scope>
    <source>
        <strain evidence="3 4">MAFF 305040</strain>
    </source>
</reference>
<proteinExistence type="predicted"/>
<organism evidence="3 4">
    <name type="scientific">Cercospora kikuchii</name>
    <dbReference type="NCBI Taxonomy" id="84275"/>
    <lineage>
        <taxon>Eukaryota</taxon>
        <taxon>Fungi</taxon>
        <taxon>Dikarya</taxon>
        <taxon>Ascomycota</taxon>
        <taxon>Pezizomycotina</taxon>
        <taxon>Dothideomycetes</taxon>
        <taxon>Dothideomycetidae</taxon>
        <taxon>Mycosphaerellales</taxon>
        <taxon>Mycosphaerellaceae</taxon>
        <taxon>Cercospora</taxon>
    </lineage>
</organism>